<evidence type="ECO:0000313" key="1">
    <source>
        <dbReference type="EMBL" id="AYF77722.1"/>
    </source>
</evidence>
<sequence>MTILLHGNGIVDAHDRALHIVDLDRPTPSVLTIVLHDFDRAGLKLVVLDADNRQLFYDVSCLDTGYQIRGEFRLPAGVHTIRIRVSSPLRHTTQFRLTLADTGDEL</sequence>
<name>A0A386ZII8_9NOCA</name>
<keyword evidence="2" id="KW-1185">Reference proteome</keyword>
<reference evidence="1 2" key="1">
    <citation type="submission" date="2018-09" db="EMBL/GenBank/DDBJ databases">
        <title>Nocardia yunnanensis sp. nov., an actinomycete isolated from a soil sample.</title>
        <authorList>
            <person name="Zhang J."/>
        </authorList>
    </citation>
    <scope>NUCLEOTIDE SEQUENCE [LARGE SCALE GENOMIC DNA]</scope>
    <source>
        <strain evidence="1 2">CFHS0054</strain>
    </source>
</reference>
<protein>
    <submittedName>
        <fullName evidence="1">Uncharacterized protein</fullName>
    </submittedName>
</protein>
<gene>
    <name evidence="1" type="ORF">D7D52_32305</name>
</gene>
<dbReference type="RefSeq" id="WP_120742466.1">
    <property type="nucleotide sequence ID" value="NZ_CP032568.1"/>
</dbReference>
<dbReference type="KEGG" id="nyu:D7D52_32305"/>
<dbReference type="AlphaFoldDB" id="A0A386ZII8"/>
<evidence type="ECO:0000313" key="2">
    <source>
        <dbReference type="Proteomes" id="UP000267164"/>
    </source>
</evidence>
<proteinExistence type="predicted"/>
<dbReference type="EMBL" id="CP032568">
    <property type="protein sequence ID" value="AYF77722.1"/>
    <property type="molecule type" value="Genomic_DNA"/>
</dbReference>
<dbReference type="Proteomes" id="UP000267164">
    <property type="component" value="Chromosome"/>
</dbReference>
<accession>A0A386ZII8</accession>
<organism evidence="1 2">
    <name type="scientific">Nocardia yunnanensis</name>
    <dbReference type="NCBI Taxonomy" id="2382165"/>
    <lineage>
        <taxon>Bacteria</taxon>
        <taxon>Bacillati</taxon>
        <taxon>Actinomycetota</taxon>
        <taxon>Actinomycetes</taxon>
        <taxon>Mycobacteriales</taxon>
        <taxon>Nocardiaceae</taxon>
        <taxon>Nocardia</taxon>
    </lineage>
</organism>